<feature type="compositionally biased region" description="Basic and acidic residues" evidence="6">
    <location>
        <begin position="443"/>
        <end position="536"/>
    </location>
</feature>
<dbReference type="PANTHER" id="PTHR15073">
    <property type="entry name" value="MICROTUBULE-ASSOCIATED PROTEIN"/>
    <property type="match status" value="1"/>
</dbReference>
<keyword evidence="5" id="KW-0206">Cytoskeleton</keyword>
<feature type="compositionally biased region" description="Basic and acidic residues" evidence="6">
    <location>
        <begin position="747"/>
        <end position="761"/>
    </location>
</feature>
<keyword evidence="3" id="KW-0963">Cytoplasm</keyword>
<feature type="compositionally biased region" description="Polar residues" evidence="6">
    <location>
        <begin position="305"/>
        <end position="314"/>
    </location>
</feature>
<comment type="similarity">
    <text evidence="2">Belongs to the MAP7 family.</text>
</comment>
<comment type="subcellular location">
    <subcellularLocation>
        <location evidence="1">Cytoplasm</location>
        <location evidence="1">Cytoskeleton</location>
    </subcellularLocation>
</comment>
<feature type="compositionally biased region" description="Basic and acidic residues" evidence="6">
    <location>
        <begin position="630"/>
        <end position="647"/>
    </location>
</feature>
<feature type="region of interest" description="Disordered" evidence="6">
    <location>
        <begin position="443"/>
        <end position="570"/>
    </location>
</feature>
<feature type="compositionally biased region" description="Polar residues" evidence="6">
    <location>
        <begin position="612"/>
        <end position="629"/>
    </location>
</feature>
<protein>
    <submittedName>
        <fullName evidence="8">Ensconsin-like isoform X1</fullName>
    </submittedName>
</protein>
<evidence type="ECO:0000256" key="3">
    <source>
        <dbReference type="ARBA" id="ARBA00022490"/>
    </source>
</evidence>
<dbReference type="InterPro" id="IPR051483">
    <property type="entry name" value="MAP7_domain-containing"/>
</dbReference>
<keyword evidence="4" id="KW-0175">Coiled coil</keyword>
<dbReference type="Pfam" id="PF05672">
    <property type="entry name" value="MAP7"/>
    <property type="match status" value="1"/>
</dbReference>
<evidence type="ECO:0000256" key="4">
    <source>
        <dbReference type="ARBA" id="ARBA00023054"/>
    </source>
</evidence>
<accession>A0ABM1BF55</accession>
<feature type="region of interest" description="Disordered" evidence="6">
    <location>
        <begin position="595"/>
        <end position="647"/>
    </location>
</feature>
<evidence type="ECO:0000313" key="8">
    <source>
        <dbReference type="RefSeq" id="XP_013780741.1"/>
    </source>
</evidence>
<evidence type="ECO:0000256" key="2">
    <source>
        <dbReference type="ARBA" id="ARBA00007525"/>
    </source>
</evidence>
<feature type="compositionally biased region" description="Polar residues" evidence="6">
    <location>
        <begin position="256"/>
        <end position="279"/>
    </location>
</feature>
<organism evidence="7 8">
    <name type="scientific">Limulus polyphemus</name>
    <name type="common">Atlantic horseshoe crab</name>
    <dbReference type="NCBI Taxonomy" id="6850"/>
    <lineage>
        <taxon>Eukaryota</taxon>
        <taxon>Metazoa</taxon>
        <taxon>Ecdysozoa</taxon>
        <taxon>Arthropoda</taxon>
        <taxon>Chelicerata</taxon>
        <taxon>Merostomata</taxon>
        <taxon>Xiphosura</taxon>
        <taxon>Limulidae</taxon>
        <taxon>Limulus</taxon>
    </lineage>
</organism>
<feature type="region of interest" description="Disordered" evidence="6">
    <location>
        <begin position="166"/>
        <end position="318"/>
    </location>
</feature>
<feature type="compositionally biased region" description="Basic residues" evidence="6">
    <location>
        <begin position="537"/>
        <end position="551"/>
    </location>
</feature>
<sequence length="761" mass="86413">MFSWASSGSYWFARAADSLMERENIGLWSQATDLGGQDKSKLHQTNIETQRDTYWFAQDGKLLKPPSSRPHGRACSGKSETIQLSQSFYDNKRRSSFVAEEQMGRIWEVHQSVRESTNNINLDKPLIKTAKVPDVSSKEKFSSERIREAVGEAMSKSLNYLSNISRGRRKTDITPTVPSPWDRGRTPTNTPPGTRHTRAVSMSRIDHLTQTRRSPRDGVEESPEHSSSSSKEERAEIGLNSILKKPRSAARKIMPSSPSRLQGSIQSSKPAEMKQQTPVTLRPHSSPRQPRPYSIAGTRPAHGELSTNASTAGSTKVPRVKSAGTVGFVNGTKKSAAIRKIPLQTQKKFADDEKREKVVSSDLFEQQVEKVLEVSTTSKHDRELSFVEEPTVATFTPPSTPKPRIISEEEAKAILAEKRRQVREQAEREAELERQRLAEIRRQEEEKRQKVEEQQRRYEEEQLRLAQEHRHQEEEKLKKAILEKQKQEEEECKRKEEEEIQRIEKEEQERKAREEADKLQKELEERHRQEEAERAERKKRLEKIMSRTRSRSRGDSPNPPSRTSTPPLVGHKLVAGLPFVKRILGLGHETSDKVMSEKMKGHKTGEDCVESTGVTTAPTSQGVVQNGLSEHTDSNKEVPTSKKLEDSMLSIEKQKKDQINLLGNDIAKQDSKASDTETFEKDMEYGSFSDQKAQLTSDELPNYRMIDQNLANITSTTGANQNQVGNLLTNEDDVNQNRMPGNPLIQFEEKFPKKQEADLLS</sequence>
<feature type="compositionally biased region" description="Basic and acidic residues" evidence="6">
    <location>
        <begin position="204"/>
        <end position="236"/>
    </location>
</feature>
<evidence type="ECO:0000256" key="1">
    <source>
        <dbReference type="ARBA" id="ARBA00004245"/>
    </source>
</evidence>
<feature type="compositionally biased region" description="Basic and acidic residues" evidence="6">
    <location>
        <begin position="595"/>
        <end position="606"/>
    </location>
</feature>
<proteinExistence type="inferred from homology"/>
<evidence type="ECO:0000256" key="5">
    <source>
        <dbReference type="ARBA" id="ARBA00023212"/>
    </source>
</evidence>
<reference evidence="8" key="1">
    <citation type="submission" date="2025-08" db="UniProtKB">
        <authorList>
            <consortium name="RefSeq"/>
        </authorList>
    </citation>
    <scope>IDENTIFICATION</scope>
    <source>
        <tissue evidence="8">Muscle</tissue>
    </source>
</reference>
<evidence type="ECO:0000256" key="6">
    <source>
        <dbReference type="SAM" id="MobiDB-lite"/>
    </source>
</evidence>
<dbReference type="GeneID" id="106465092"/>
<feature type="region of interest" description="Disordered" evidence="6">
    <location>
        <begin position="730"/>
        <end position="761"/>
    </location>
</feature>
<dbReference type="PANTHER" id="PTHR15073:SF1">
    <property type="entry name" value="RETICULOCYTE-BINDING PROTEIN HOMOLOG 2A"/>
    <property type="match status" value="1"/>
</dbReference>
<name>A0ABM1BF55_LIMPO</name>
<dbReference type="InterPro" id="IPR008604">
    <property type="entry name" value="MAP7_fam"/>
</dbReference>
<dbReference type="RefSeq" id="XP_013780741.1">
    <property type="nucleotide sequence ID" value="XM_013925287.2"/>
</dbReference>
<dbReference type="Proteomes" id="UP000694941">
    <property type="component" value="Unplaced"/>
</dbReference>
<gene>
    <name evidence="8" type="primary">LOC106465092</name>
</gene>
<keyword evidence="7" id="KW-1185">Reference proteome</keyword>
<evidence type="ECO:0000313" key="7">
    <source>
        <dbReference type="Proteomes" id="UP000694941"/>
    </source>
</evidence>